<evidence type="ECO:0000313" key="3">
    <source>
        <dbReference type="Proteomes" id="UP000317093"/>
    </source>
</evidence>
<gene>
    <name evidence="2" type="ORF">Pan216_32920</name>
</gene>
<dbReference type="SUPFAM" id="SSF141452">
    <property type="entry name" value="Hcp1-like"/>
    <property type="match status" value="1"/>
</dbReference>
<accession>A0A518B628</accession>
<organism evidence="2 3">
    <name type="scientific">Kolteria novifilia</name>
    <dbReference type="NCBI Taxonomy" id="2527975"/>
    <lineage>
        <taxon>Bacteria</taxon>
        <taxon>Pseudomonadati</taxon>
        <taxon>Planctomycetota</taxon>
        <taxon>Planctomycetia</taxon>
        <taxon>Kolteriales</taxon>
        <taxon>Kolteriaceae</taxon>
        <taxon>Kolteria</taxon>
    </lineage>
</organism>
<reference evidence="2 3" key="1">
    <citation type="submission" date="2019-02" db="EMBL/GenBank/DDBJ databases">
        <title>Deep-cultivation of Planctomycetes and their phenomic and genomic characterization uncovers novel biology.</title>
        <authorList>
            <person name="Wiegand S."/>
            <person name="Jogler M."/>
            <person name="Boedeker C."/>
            <person name="Pinto D."/>
            <person name="Vollmers J."/>
            <person name="Rivas-Marin E."/>
            <person name="Kohn T."/>
            <person name="Peeters S.H."/>
            <person name="Heuer A."/>
            <person name="Rast P."/>
            <person name="Oberbeckmann S."/>
            <person name="Bunk B."/>
            <person name="Jeske O."/>
            <person name="Meyerdierks A."/>
            <person name="Storesund J.E."/>
            <person name="Kallscheuer N."/>
            <person name="Luecker S."/>
            <person name="Lage O.M."/>
            <person name="Pohl T."/>
            <person name="Merkel B.J."/>
            <person name="Hornburger P."/>
            <person name="Mueller R.-W."/>
            <person name="Bruemmer F."/>
            <person name="Labrenz M."/>
            <person name="Spormann A.M."/>
            <person name="Op den Camp H."/>
            <person name="Overmann J."/>
            <person name="Amann R."/>
            <person name="Jetten M.S.M."/>
            <person name="Mascher T."/>
            <person name="Medema M.H."/>
            <person name="Devos D.P."/>
            <person name="Kaster A.-K."/>
            <person name="Ovreas L."/>
            <person name="Rohde M."/>
            <person name="Galperin M.Y."/>
            <person name="Jogler C."/>
        </authorList>
    </citation>
    <scope>NUCLEOTIDE SEQUENCE [LARGE SCALE GENOMIC DNA]</scope>
    <source>
        <strain evidence="2 3">Pan216</strain>
    </source>
</reference>
<feature type="region of interest" description="Disordered" evidence="1">
    <location>
        <begin position="166"/>
        <end position="186"/>
    </location>
</feature>
<dbReference type="RefSeq" id="WP_145259169.1">
    <property type="nucleotide sequence ID" value="NZ_CP036279.1"/>
</dbReference>
<keyword evidence="3" id="KW-1185">Reference proteome</keyword>
<name>A0A518B628_9BACT</name>
<dbReference type="Gene3D" id="2.30.110.20">
    <property type="entry name" value="Hcp1-like"/>
    <property type="match status" value="1"/>
</dbReference>
<dbReference type="EMBL" id="CP036279">
    <property type="protein sequence ID" value="QDU62425.1"/>
    <property type="molecule type" value="Genomic_DNA"/>
</dbReference>
<dbReference type="OrthoDB" id="4865570at2"/>
<sequence>MADSQQSKTATAFLKISSVAGDSQRSGYTDQIEVHGHQFSISQPQGGTASQAGSFSGSRAQVSTLKVGTNAGVHSPLVMGYAFNGKSIGDTELTTTSVINGETTPLVTYTLSDPYIAYSHVVDNMESDGENWTLGSESDTSGSSRPKHIFGIAFSKMEVKAAKLDNTGASQGNVTSSFSPQDGSSS</sequence>
<proteinExistence type="predicted"/>
<dbReference type="InterPro" id="IPR036624">
    <property type="entry name" value="Hcp1-lik_sf"/>
</dbReference>
<feature type="compositionally biased region" description="Polar residues" evidence="1">
    <location>
        <begin position="167"/>
        <end position="186"/>
    </location>
</feature>
<dbReference type="Proteomes" id="UP000317093">
    <property type="component" value="Chromosome"/>
</dbReference>
<dbReference type="Pfam" id="PF05638">
    <property type="entry name" value="T6SS_HCP"/>
    <property type="match status" value="1"/>
</dbReference>
<evidence type="ECO:0000313" key="2">
    <source>
        <dbReference type="EMBL" id="QDU62425.1"/>
    </source>
</evidence>
<dbReference type="KEGG" id="knv:Pan216_32920"/>
<evidence type="ECO:0000256" key="1">
    <source>
        <dbReference type="SAM" id="MobiDB-lite"/>
    </source>
</evidence>
<dbReference type="InterPro" id="IPR008514">
    <property type="entry name" value="T6SS_Hcp"/>
</dbReference>
<dbReference type="AlphaFoldDB" id="A0A518B628"/>
<protein>
    <submittedName>
        <fullName evidence="2">Uncharacterized protein</fullName>
    </submittedName>
</protein>